<dbReference type="InterPro" id="IPR058934">
    <property type="entry name" value="YMC020W-like"/>
</dbReference>
<reference evidence="3 4" key="1">
    <citation type="submission" date="2014-05" db="EMBL/GenBank/DDBJ databases">
        <title>Draft genome sequence of a rare smut relative, Tilletiaria anomala UBC 951.</title>
        <authorList>
            <consortium name="DOE Joint Genome Institute"/>
            <person name="Toome M."/>
            <person name="Kuo A."/>
            <person name="Henrissat B."/>
            <person name="Lipzen A."/>
            <person name="Tritt A."/>
            <person name="Yoshinaga Y."/>
            <person name="Zane M."/>
            <person name="Barry K."/>
            <person name="Grigoriev I.V."/>
            <person name="Spatafora J.W."/>
            <person name="Aimea M.C."/>
        </authorList>
    </citation>
    <scope>NUCLEOTIDE SEQUENCE [LARGE SCALE GENOMIC DNA]</scope>
    <source>
        <strain evidence="3 4">UBC 951</strain>
    </source>
</reference>
<feature type="compositionally biased region" description="Low complexity" evidence="1">
    <location>
        <begin position="1185"/>
        <end position="1200"/>
    </location>
</feature>
<feature type="region of interest" description="Disordered" evidence="1">
    <location>
        <begin position="1"/>
        <end position="96"/>
    </location>
</feature>
<feature type="region of interest" description="Disordered" evidence="1">
    <location>
        <begin position="1179"/>
        <end position="1200"/>
    </location>
</feature>
<dbReference type="RefSeq" id="XP_013245397.1">
    <property type="nucleotide sequence ID" value="XM_013389943.1"/>
</dbReference>
<feature type="region of interest" description="Disordered" evidence="1">
    <location>
        <begin position="319"/>
        <end position="347"/>
    </location>
</feature>
<feature type="region of interest" description="Disordered" evidence="1">
    <location>
        <begin position="130"/>
        <end position="234"/>
    </location>
</feature>
<dbReference type="Proteomes" id="UP000027361">
    <property type="component" value="Unassembled WGS sequence"/>
</dbReference>
<proteinExistence type="predicted"/>
<protein>
    <recommendedName>
        <fullName evidence="2">YMC020W-like alpha/beta hydrolase domain-containing protein</fullName>
    </recommendedName>
</protein>
<feature type="compositionally biased region" description="Polar residues" evidence="1">
    <location>
        <begin position="319"/>
        <end position="333"/>
    </location>
</feature>
<accession>A0A066WJ26</accession>
<evidence type="ECO:0000313" key="3">
    <source>
        <dbReference type="EMBL" id="KDN52558.1"/>
    </source>
</evidence>
<dbReference type="InParanoid" id="A0A066WJ26"/>
<feature type="compositionally biased region" description="Basic residues" evidence="1">
    <location>
        <begin position="42"/>
        <end position="51"/>
    </location>
</feature>
<comment type="caution">
    <text evidence="3">The sequence shown here is derived from an EMBL/GenBank/DDBJ whole genome shotgun (WGS) entry which is preliminary data.</text>
</comment>
<organism evidence="3 4">
    <name type="scientific">Tilletiaria anomala (strain ATCC 24038 / CBS 436.72 / UBC 951)</name>
    <dbReference type="NCBI Taxonomy" id="1037660"/>
    <lineage>
        <taxon>Eukaryota</taxon>
        <taxon>Fungi</taxon>
        <taxon>Dikarya</taxon>
        <taxon>Basidiomycota</taxon>
        <taxon>Ustilaginomycotina</taxon>
        <taxon>Exobasidiomycetes</taxon>
        <taxon>Georgefischeriales</taxon>
        <taxon>Tilletiariaceae</taxon>
        <taxon>Tilletiaria</taxon>
    </lineage>
</organism>
<dbReference type="InterPro" id="IPR058933">
    <property type="entry name" value="YMC020W-like_ab_hydrolase"/>
</dbReference>
<dbReference type="PANTHER" id="PTHR47349:SF1">
    <property type="entry name" value="AER328WP"/>
    <property type="match status" value="1"/>
</dbReference>
<dbReference type="GeneID" id="25261947"/>
<evidence type="ECO:0000313" key="4">
    <source>
        <dbReference type="Proteomes" id="UP000027361"/>
    </source>
</evidence>
<evidence type="ECO:0000259" key="2">
    <source>
        <dbReference type="Pfam" id="PF26147"/>
    </source>
</evidence>
<name>A0A066WJ26_TILAU</name>
<feature type="compositionally biased region" description="Basic and acidic residues" evidence="1">
    <location>
        <begin position="213"/>
        <end position="228"/>
    </location>
</feature>
<gene>
    <name evidence="3" type="ORF">K437DRAFT_187429</name>
</gene>
<evidence type="ECO:0000256" key="1">
    <source>
        <dbReference type="SAM" id="MobiDB-lite"/>
    </source>
</evidence>
<dbReference type="HOGENOM" id="CLU_270872_0_0_1"/>
<dbReference type="AlphaFoldDB" id="A0A066WJ26"/>
<sequence>MTNANGLHARSSAADAQAEQSSRLGADTLSPFQSSSLNPSSHRPRSIRSVHRSSSALSGTSNTSAYAYSSSPSHLSIRSFSGSRPSPVSSTAGASSSKVAPALLMDNAVGPSREECGIFASHAYHLSPESLPDHSSAAESRLRKMASNSTLKGETRADSGLARSRPTSVYEVSRPAKTPRTEQADGRLGSPSDLPFHSAPQKEQADTQRQGIHTKEKGLVAGPRECKDSTAASKARRKTWFGLGSVVLEESGPAVEAITEGVKADSSAGFHEGAWIADRACSTPGLPEASGTTSASTVDMLHSVAVHPVNSRLRLLWNENGSNGDTPQTNSAATGEEHIAPSEVPAAPTTSRLWTLWRGQATNAQTRHIGDAYAAEPEMMDLSEDVEMPQEASHTTPGHAQGHSDSPAHYTSLQANGQGQRHARDVTGAKVGLYIISWIPYLGRSSAENDTGNQARVQGQEQFDAATVERVPKASLPSMTPAEEVKFEALARMQGVGIQSSSAAQKDVVAKKVENAISTAAAVRSAASDIRDSAAVINGQTKASWVSFFSGRSANPARHGQGPAVEQEPEAMDLDDAAPTSKNAHRRDDVASVPQVSASAQRSLQGDATLTTQAAPTAAAAASKAVSSQSAGGSTLRTIASLTKIRGTSSASNSPQLQGTAFLVAHDTPVALNVSKADSEPPNSRPAAPLESNSTKVLQHVKKTSTQRPNGPNLVVPSFEDTFGRPPRSLPPRIGVLERTLSTVNSYLFSKVPDFDRMGRPTVGVRGLSSEEDAASRLPKAWAAMDDKRRASNKAYGKIAKVCVIGVHGWFTQGLLKTVMGEPTGTSIKFASMMADAVRKHFKDAGKDLNPEAVTVIPLQGDGKVKDRVDKLFSGLLANKTWLDDLQSADALFVAAHSQGAVVSAHLLARLIEQKHVSTARTSTCLLAMCGIHNGPFTHLQSSLTSSYLHYFETAAAKELFEFQSSKTAASQQYAASLQICLSAGVKTLYVGSVDDQVVPLYSALNTTVSHPNILRALYVDGQAFPRTDFLVNLLTFCVAVRNAGSTDHSLLTLLSSSVAGSLYGGLGHSLIYEEPATYALAVRYLFEVTSPLTEPTIRSTEEKLPAVEIEPFEAQHWNPYQLPWALRGLLEDLRVRDLFGDHIVKLIDDYEQWKPVTKVLKDVQFRLQPMTGIKKPVLPVPRASSSSDTKTITKTAPRL</sequence>
<feature type="compositionally biased region" description="Low complexity" evidence="1">
    <location>
        <begin position="53"/>
        <end position="96"/>
    </location>
</feature>
<feature type="compositionally biased region" description="Low complexity" evidence="1">
    <location>
        <begin position="9"/>
        <end position="41"/>
    </location>
</feature>
<feature type="compositionally biased region" description="Polar residues" evidence="1">
    <location>
        <begin position="409"/>
        <end position="419"/>
    </location>
</feature>
<dbReference type="OrthoDB" id="5598028at2759"/>
<feature type="domain" description="YMC020W-like alpha/beta hydrolase" evidence="2">
    <location>
        <begin position="787"/>
        <end position="1133"/>
    </location>
</feature>
<feature type="region of interest" description="Disordered" evidence="1">
    <location>
        <begin position="386"/>
        <end position="423"/>
    </location>
</feature>
<keyword evidence="4" id="KW-1185">Reference proteome</keyword>
<feature type="region of interest" description="Disordered" evidence="1">
    <location>
        <begin position="674"/>
        <end position="731"/>
    </location>
</feature>
<feature type="compositionally biased region" description="Polar residues" evidence="1">
    <location>
        <begin position="594"/>
        <end position="605"/>
    </location>
</feature>
<dbReference type="EMBL" id="JMSN01000009">
    <property type="protein sequence ID" value="KDN52558.1"/>
    <property type="molecule type" value="Genomic_DNA"/>
</dbReference>
<dbReference type="Pfam" id="PF26147">
    <property type="entry name" value="AB_HYDROLASE_YMC0-YMC35"/>
    <property type="match status" value="1"/>
</dbReference>
<feature type="region of interest" description="Disordered" evidence="1">
    <location>
        <begin position="576"/>
        <end position="605"/>
    </location>
</feature>
<dbReference type="PANTHER" id="PTHR47349">
    <property type="entry name" value="CHROMOSOME 8, WHOLE GENOME SHOTGUN SEQUENCE"/>
    <property type="match status" value="1"/>
</dbReference>